<name>B7Q1Y8_IXOSC</name>
<feature type="region of interest" description="Disordered" evidence="4">
    <location>
        <begin position="1"/>
        <end position="35"/>
    </location>
</feature>
<dbReference type="Gene3D" id="1.10.340.30">
    <property type="entry name" value="Hypothetical protein, domain 2"/>
    <property type="match status" value="1"/>
</dbReference>
<dbReference type="InterPro" id="IPR011257">
    <property type="entry name" value="DNA_glycosylase"/>
</dbReference>
<evidence type="ECO:0000313" key="7">
    <source>
        <dbReference type="EnsemblMetazoa" id="ISCW020043-PA"/>
    </source>
</evidence>
<dbReference type="PANTHER" id="PTHR15074:SF0">
    <property type="entry name" value="METHYL-CPG-BINDING DOMAIN PROTEIN 4-LIKE PROTEIN"/>
    <property type="match status" value="1"/>
</dbReference>
<dbReference type="EMBL" id="ABJB010034063">
    <property type="status" value="NOT_ANNOTATED_CDS"/>
    <property type="molecule type" value="Genomic_DNA"/>
</dbReference>
<dbReference type="FunFam" id="1.10.340.30:FF:000042">
    <property type="entry name" value="Methyl-CpG-binding domain protein 4"/>
    <property type="match status" value="1"/>
</dbReference>
<feature type="compositionally biased region" description="Basic and acidic residues" evidence="4">
    <location>
        <begin position="151"/>
        <end position="167"/>
    </location>
</feature>
<evidence type="ECO:0000313" key="6">
    <source>
        <dbReference type="EMBL" id="EEC12860.1"/>
    </source>
</evidence>
<dbReference type="Gene3D" id="3.30.890.10">
    <property type="entry name" value="Methyl-cpg-binding Protein 2, Chain A"/>
    <property type="match status" value="1"/>
</dbReference>
<evidence type="ECO:0000256" key="3">
    <source>
        <dbReference type="ARBA" id="ARBA00023242"/>
    </source>
</evidence>
<dbReference type="GO" id="GO:0003677">
    <property type="term" value="F:DNA binding"/>
    <property type="evidence" value="ECO:0000318"/>
    <property type="project" value="GO_Central"/>
</dbReference>
<reference evidence="6 8" key="1">
    <citation type="submission" date="2008-03" db="EMBL/GenBank/DDBJ databases">
        <title>Annotation of Ixodes scapularis.</title>
        <authorList>
            <consortium name="Ixodes scapularis Genome Project Consortium"/>
            <person name="Caler E."/>
            <person name="Hannick L.I."/>
            <person name="Bidwell S."/>
            <person name="Joardar V."/>
            <person name="Thiagarajan M."/>
            <person name="Amedeo P."/>
            <person name="Galinsky K.J."/>
            <person name="Schobel S."/>
            <person name="Inman J."/>
            <person name="Hostetler J."/>
            <person name="Miller J."/>
            <person name="Hammond M."/>
            <person name="Megy K."/>
            <person name="Lawson D."/>
            <person name="Kodira C."/>
            <person name="Sutton G."/>
            <person name="Meyer J."/>
            <person name="Hill C.A."/>
            <person name="Birren B."/>
            <person name="Nene V."/>
            <person name="Collins F."/>
            <person name="Alarcon-Chaidez F."/>
            <person name="Wikel S."/>
            <person name="Strausberg R."/>
        </authorList>
    </citation>
    <scope>NUCLEOTIDE SEQUENCE [LARGE SCALE GENOMIC DNA]</scope>
    <source>
        <strain evidence="8">Wikel</strain>
        <strain evidence="6">Wikel colony</strain>
    </source>
</reference>
<dbReference type="Proteomes" id="UP000001555">
    <property type="component" value="Unassembled WGS sequence"/>
</dbReference>
<feature type="compositionally biased region" description="Basic and acidic residues" evidence="4">
    <location>
        <begin position="1"/>
        <end position="21"/>
    </location>
</feature>
<comment type="subcellular location">
    <subcellularLocation>
        <location evidence="1">Nucleus</location>
    </subcellularLocation>
</comment>
<evidence type="ECO:0000313" key="8">
    <source>
        <dbReference type="Proteomes" id="UP000001555"/>
    </source>
</evidence>
<feature type="compositionally biased region" description="Basic and acidic residues" evidence="4">
    <location>
        <begin position="668"/>
        <end position="686"/>
    </location>
</feature>
<dbReference type="EMBL" id="ABJB010526012">
    <property type="status" value="NOT_ANNOTATED_CDS"/>
    <property type="molecule type" value="Genomic_DNA"/>
</dbReference>
<evidence type="ECO:0000259" key="5">
    <source>
        <dbReference type="PROSITE" id="PS50982"/>
    </source>
</evidence>
<reference evidence="7" key="2">
    <citation type="submission" date="2020-05" db="UniProtKB">
        <authorList>
            <consortium name="EnsemblMetazoa"/>
        </authorList>
    </citation>
    <scope>IDENTIFICATION</scope>
    <source>
        <strain evidence="7">wikel</strain>
    </source>
</reference>
<dbReference type="SUPFAM" id="SSF54171">
    <property type="entry name" value="DNA-binding domain"/>
    <property type="match status" value="1"/>
</dbReference>
<dbReference type="InterPro" id="IPR045138">
    <property type="entry name" value="MeCP2/MBD4"/>
</dbReference>
<feature type="region of interest" description="Disordered" evidence="4">
    <location>
        <begin position="97"/>
        <end position="225"/>
    </location>
</feature>
<dbReference type="VEuPathDB" id="VectorBase:ISCW020043"/>
<dbReference type="GO" id="GO:0005634">
    <property type="term" value="C:nucleus"/>
    <property type="evidence" value="ECO:0000318"/>
    <property type="project" value="GO_Central"/>
</dbReference>
<feature type="region of interest" description="Disordered" evidence="4">
    <location>
        <begin position="667"/>
        <end position="686"/>
    </location>
</feature>
<dbReference type="InParanoid" id="B7Q1Y8"/>
<dbReference type="EnsemblMetazoa" id="ISCW020043-RA">
    <property type="protein sequence ID" value="ISCW020043-PA"/>
    <property type="gene ID" value="ISCW020043"/>
</dbReference>
<evidence type="ECO:0007829" key="9">
    <source>
        <dbReference type="PeptideAtlas" id="B7Q1Y8"/>
    </source>
</evidence>
<dbReference type="STRING" id="6945.B7Q1Y8"/>
<keyword evidence="9" id="KW-1267">Proteomics identification</keyword>
<dbReference type="AlphaFoldDB" id="B7Q1Y8"/>
<sequence length="686" mass="76157">METASRDDDHAEPTFTTEKDSPAMFDDPNLPPGWYRKVTQRQAGRSAGKFDVYIFSPEGKKFRSRNELQAHLEKVGSPLPLSNFDFTVKGLTKGQISAPEATAKKDVKRPSTVKKAAAAAPKTPSGQRHGRKLVVRLNFTSPKKRILKNYSENKSEREGDKAVLPRSEEEEEPEKVTVEAPKVEAPKSKEKENAATKKEAAATEKEELPGKKEAAAKAEGGRSRKRKLVEVEDLLFKEFDRLERKPAGKGKVGGAEKKATPKEEATDAKKDKAKIATEKGTAQKVVREKSKRQAIRKAKEEERLLQASAAEMEEAAATARVPEVPGEASPTEPSQAQEEDPAHGENQVADEEAPVEDPVAAKEATAEAAFEEDRLPTPPPEQPRPHSTLYELFPHMIEHSYTKNPEEEEIDLSRRRQQLQQQQPQHGGAQTRKRSRSATHDAAAGGATSPEPPAQRRRRRTSRPSENCDSAEDANCLEEASQSVGEPPSTRAVTRLRGRLKQGSSDGVLVVPGRGKKSPYFGSRGLQPPKLSGQPWVPPKSPYGLVQESLYHDPWKLLVATIFLNRTTGKAAVPLIWKFLGLYPTAESVLQAPIQDIAELLQPLGLHNKRAAIIRRFSEEYLTRDWRYPSELHGIGKYGNDSYRIFCVKEWAKRAALIHHQGTRARARKESERAAPCHQKEDEAVV</sequence>
<gene>
    <name evidence="6" type="ORF">IscW_ISCW020043</name>
</gene>
<dbReference type="CDD" id="cd01396">
    <property type="entry name" value="MeCP2_MBD"/>
    <property type="match status" value="1"/>
</dbReference>
<dbReference type="GO" id="GO:0003824">
    <property type="term" value="F:catalytic activity"/>
    <property type="evidence" value="ECO:0007669"/>
    <property type="project" value="InterPro"/>
</dbReference>
<dbReference type="InterPro" id="IPR001739">
    <property type="entry name" value="Methyl_CpG_DNA-bd"/>
</dbReference>
<dbReference type="GO" id="GO:0006284">
    <property type="term" value="P:base-excision repair"/>
    <property type="evidence" value="ECO:0007669"/>
    <property type="project" value="InterPro"/>
</dbReference>
<keyword evidence="8" id="KW-1185">Reference proteome</keyword>
<dbReference type="VEuPathDB" id="VectorBase:ISCI020043"/>
<feature type="compositionally biased region" description="Basic and acidic residues" evidence="4">
    <location>
        <begin position="174"/>
        <end position="225"/>
    </location>
</feature>
<keyword evidence="2" id="KW-0597">Phosphoprotein</keyword>
<feature type="compositionally biased region" description="Low complexity" evidence="4">
    <location>
        <begin position="307"/>
        <end position="319"/>
    </location>
</feature>
<dbReference type="SMART" id="SM00391">
    <property type="entry name" value="MBD"/>
    <property type="match status" value="1"/>
</dbReference>
<keyword evidence="3" id="KW-0539">Nucleus</keyword>
<protein>
    <recommendedName>
        <fullName evidence="5">MBD domain-containing protein</fullName>
    </recommendedName>
</protein>
<evidence type="ECO:0000256" key="2">
    <source>
        <dbReference type="ARBA" id="ARBA00022553"/>
    </source>
</evidence>
<dbReference type="HOGENOM" id="CLU_401310_0_0_1"/>
<feature type="region of interest" description="Disordered" evidence="4">
    <location>
        <begin position="243"/>
        <end position="514"/>
    </location>
</feature>
<dbReference type="PROSITE" id="PS50982">
    <property type="entry name" value="MBD"/>
    <property type="match status" value="1"/>
</dbReference>
<evidence type="ECO:0000256" key="4">
    <source>
        <dbReference type="SAM" id="MobiDB-lite"/>
    </source>
</evidence>
<feature type="compositionally biased region" description="Basic and acidic residues" evidence="4">
    <location>
        <begin position="254"/>
        <end position="277"/>
    </location>
</feature>
<feature type="domain" description="MBD" evidence="5">
    <location>
        <begin position="20"/>
        <end position="91"/>
    </location>
</feature>
<dbReference type="EMBL" id="DS840466">
    <property type="protein sequence ID" value="EEC12860.1"/>
    <property type="molecule type" value="Genomic_DNA"/>
</dbReference>
<dbReference type="PaxDb" id="6945-B7Q1Y8"/>
<proteinExistence type="evidence at protein level"/>
<feature type="compositionally biased region" description="Basic and acidic residues" evidence="4">
    <location>
        <begin position="396"/>
        <end position="405"/>
    </location>
</feature>
<dbReference type="InterPro" id="IPR016177">
    <property type="entry name" value="DNA-bd_dom_sf"/>
</dbReference>
<dbReference type="VEuPathDB" id="VectorBase:ISCP_030885"/>
<dbReference type="SUPFAM" id="SSF48150">
    <property type="entry name" value="DNA-glycosylase"/>
    <property type="match status" value="1"/>
</dbReference>
<dbReference type="OrthoDB" id="6436604at2759"/>
<dbReference type="EMBL" id="ABJB010589670">
    <property type="status" value="NOT_ANNOTATED_CDS"/>
    <property type="molecule type" value="Genomic_DNA"/>
</dbReference>
<evidence type="ECO:0000256" key="1">
    <source>
        <dbReference type="ARBA" id="ARBA00004123"/>
    </source>
</evidence>
<dbReference type="Pfam" id="PF00730">
    <property type="entry name" value="HhH-GPD"/>
    <property type="match status" value="1"/>
</dbReference>
<accession>B7Q1Y8</accession>
<dbReference type="Pfam" id="PF01429">
    <property type="entry name" value="MBD"/>
    <property type="match status" value="1"/>
</dbReference>
<dbReference type="InterPro" id="IPR003265">
    <property type="entry name" value="HhH-GPD_domain"/>
</dbReference>
<organism>
    <name type="scientific">Ixodes scapularis</name>
    <name type="common">Black-legged tick</name>
    <name type="synonym">Deer tick</name>
    <dbReference type="NCBI Taxonomy" id="6945"/>
    <lineage>
        <taxon>Eukaryota</taxon>
        <taxon>Metazoa</taxon>
        <taxon>Ecdysozoa</taxon>
        <taxon>Arthropoda</taxon>
        <taxon>Chelicerata</taxon>
        <taxon>Arachnida</taxon>
        <taxon>Acari</taxon>
        <taxon>Parasitiformes</taxon>
        <taxon>Ixodida</taxon>
        <taxon>Ixodoidea</taxon>
        <taxon>Ixodidae</taxon>
        <taxon>Ixodinae</taxon>
        <taxon>Ixodes</taxon>
    </lineage>
</organism>
<dbReference type="PANTHER" id="PTHR15074">
    <property type="entry name" value="METHYL-CPG-BINDING PROTEIN"/>
    <property type="match status" value="1"/>
</dbReference>